<dbReference type="Proteomes" id="UP001595926">
    <property type="component" value="Unassembled WGS sequence"/>
</dbReference>
<dbReference type="PROSITE" id="PS51750">
    <property type="entry name" value="BRO_N"/>
    <property type="match status" value="1"/>
</dbReference>
<dbReference type="PANTHER" id="PTHR36180">
    <property type="entry name" value="DNA-BINDING PROTEIN-RELATED-RELATED"/>
    <property type="match status" value="1"/>
</dbReference>
<comment type="caution">
    <text evidence="2">The sequence shown here is derived from an EMBL/GenBank/DDBJ whole genome shotgun (WGS) entry which is preliminary data.</text>
</comment>
<organism evidence="2 3">
    <name type="scientific">Pseudofrancisella aestuarii</name>
    <dbReference type="NCBI Taxonomy" id="2670347"/>
    <lineage>
        <taxon>Bacteria</taxon>
        <taxon>Pseudomonadati</taxon>
        <taxon>Pseudomonadota</taxon>
        <taxon>Gammaproteobacteria</taxon>
        <taxon>Thiotrichales</taxon>
        <taxon>Francisellaceae</taxon>
        <taxon>Pseudofrancisella</taxon>
    </lineage>
</organism>
<evidence type="ECO:0000313" key="3">
    <source>
        <dbReference type="Proteomes" id="UP001595926"/>
    </source>
</evidence>
<accession>A0ABV9TDE3</accession>
<keyword evidence="3" id="KW-1185">Reference proteome</keyword>
<reference evidence="3" key="1">
    <citation type="journal article" date="2019" name="Int. J. Syst. Evol. Microbiol.">
        <title>The Global Catalogue of Microorganisms (GCM) 10K type strain sequencing project: providing services to taxonomists for standard genome sequencing and annotation.</title>
        <authorList>
            <consortium name="The Broad Institute Genomics Platform"/>
            <consortium name="The Broad Institute Genome Sequencing Center for Infectious Disease"/>
            <person name="Wu L."/>
            <person name="Ma J."/>
        </authorList>
    </citation>
    <scope>NUCLEOTIDE SEQUENCE [LARGE SCALE GENOMIC DNA]</scope>
    <source>
        <strain evidence="3">CGMCC 1.13718</strain>
    </source>
</reference>
<dbReference type="InterPro" id="IPR005039">
    <property type="entry name" value="Ant_C"/>
</dbReference>
<evidence type="ECO:0000313" key="2">
    <source>
        <dbReference type="EMBL" id="MFC4892816.1"/>
    </source>
</evidence>
<dbReference type="SMART" id="SM01040">
    <property type="entry name" value="Bro-N"/>
    <property type="match status" value="1"/>
</dbReference>
<gene>
    <name evidence="2" type="ORF">ACFPDQ_07100</name>
</gene>
<dbReference type="EMBL" id="JBHSJH010000003">
    <property type="protein sequence ID" value="MFC4892816.1"/>
    <property type="molecule type" value="Genomic_DNA"/>
</dbReference>
<dbReference type="PANTHER" id="PTHR36180:SF2">
    <property type="entry name" value="BRO FAMILY PROTEIN"/>
    <property type="match status" value="1"/>
</dbReference>
<dbReference type="Pfam" id="PF02498">
    <property type="entry name" value="Bro-N"/>
    <property type="match status" value="1"/>
</dbReference>
<feature type="domain" description="Bro-N" evidence="1">
    <location>
        <begin position="1"/>
        <end position="101"/>
    </location>
</feature>
<dbReference type="InterPro" id="IPR003497">
    <property type="entry name" value="BRO_N_domain"/>
</dbReference>
<protein>
    <submittedName>
        <fullName evidence="2">BRO family protein</fullName>
    </submittedName>
</protein>
<dbReference type="RefSeq" id="WP_119331171.1">
    <property type="nucleotide sequence ID" value="NZ_JBHSJH010000003.1"/>
</dbReference>
<dbReference type="Pfam" id="PF03374">
    <property type="entry name" value="ANT"/>
    <property type="match status" value="1"/>
</dbReference>
<sequence length="251" mass="28327">MELVNFNFKDKEVRTINQNGEPWFIAKDVTDILGYKNTTDALSKHVLEGERASVSLGRQGNTNIINESGMYALVLKSRKKEAISFRQWVTCEVLPDIRKHGLYATNDVINKTLNDPDLMISLLTEYKEAKLQLQQAQPLIEFANSIGTSAKSISFDTYAKLLANDGIDIGRNRLFALLRKHDYLIKSGEDKNNPKQKYIEQGLFEVKESVTETVKGIIPTKKTLITGKGQIYFLNKIKELLVIESAEVAQS</sequence>
<evidence type="ECO:0000259" key="1">
    <source>
        <dbReference type="PROSITE" id="PS51750"/>
    </source>
</evidence>
<name>A0ABV9TDE3_9GAMM</name>
<proteinExistence type="predicted"/>